<organism evidence="8 9">
    <name type="scientific">Anaerobium acetethylicum</name>
    <dbReference type="NCBI Taxonomy" id="1619234"/>
    <lineage>
        <taxon>Bacteria</taxon>
        <taxon>Bacillati</taxon>
        <taxon>Bacillota</taxon>
        <taxon>Clostridia</taxon>
        <taxon>Lachnospirales</taxon>
        <taxon>Lachnospiraceae</taxon>
        <taxon>Anaerobium</taxon>
    </lineage>
</organism>
<gene>
    <name evidence="6" type="primary">nusB</name>
    <name evidence="8" type="ORF">SAMN05421730_1001133</name>
</gene>
<dbReference type="Gene3D" id="1.10.940.10">
    <property type="entry name" value="NusB-like"/>
    <property type="match status" value="1"/>
</dbReference>
<dbReference type="PANTHER" id="PTHR11078:SF3">
    <property type="entry name" value="ANTITERMINATION NUSB DOMAIN-CONTAINING PROTEIN"/>
    <property type="match status" value="1"/>
</dbReference>
<dbReference type="GO" id="GO:0006353">
    <property type="term" value="P:DNA-templated transcription termination"/>
    <property type="evidence" value="ECO:0007669"/>
    <property type="project" value="UniProtKB-UniRule"/>
</dbReference>
<keyword evidence="2 6" id="KW-0889">Transcription antitermination</keyword>
<dbReference type="GO" id="GO:0005829">
    <property type="term" value="C:cytosol"/>
    <property type="evidence" value="ECO:0007669"/>
    <property type="project" value="TreeGrafter"/>
</dbReference>
<evidence type="ECO:0000256" key="2">
    <source>
        <dbReference type="ARBA" id="ARBA00022814"/>
    </source>
</evidence>
<dbReference type="AlphaFoldDB" id="A0A1D3TNJ6"/>
<protein>
    <recommendedName>
        <fullName evidence="6">Transcription antitermination protein NusB</fullName>
    </recommendedName>
    <alternativeName>
        <fullName evidence="6">Antitermination factor NusB</fullName>
    </alternativeName>
</protein>
<keyword evidence="9" id="KW-1185">Reference proteome</keyword>
<sequence length="135" mass="15611">MTRRELRENVFKLLFRLEFNSLDEMPEQVKLYFDWHEELDEKEHKYIEDKYNAILSKLDEIDKDIEAASEGWKLSRMGKVDLTLIRLAVYEMKYDPSVPTGVAINEAVEISKIFGGDESPAFINGILAKLVPAEA</sequence>
<dbReference type="GO" id="GO:0003723">
    <property type="term" value="F:RNA binding"/>
    <property type="evidence" value="ECO:0007669"/>
    <property type="project" value="UniProtKB-UniRule"/>
</dbReference>
<evidence type="ECO:0000256" key="1">
    <source>
        <dbReference type="ARBA" id="ARBA00005952"/>
    </source>
</evidence>
<dbReference type="STRING" id="1619234.SAMN05421730_1001133"/>
<dbReference type="NCBIfam" id="TIGR01951">
    <property type="entry name" value="nusB"/>
    <property type="match status" value="1"/>
</dbReference>
<accession>A0A1D3TNJ6</accession>
<dbReference type="InterPro" id="IPR011605">
    <property type="entry name" value="NusB_fam"/>
</dbReference>
<dbReference type="GO" id="GO:0031564">
    <property type="term" value="P:transcription antitermination"/>
    <property type="evidence" value="ECO:0007669"/>
    <property type="project" value="UniProtKB-KW"/>
</dbReference>
<dbReference type="Pfam" id="PF01029">
    <property type="entry name" value="NusB"/>
    <property type="match status" value="1"/>
</dbReference>
<evidence type="ECO:0000313" key="8">
    <source>
        <dbReference type="EMBL" id="SCP94891.1"/>
    </source>
</evidence>
<comment type="similarity">
    <text evidence="1 6">Belongs to the NusB family.</text>
</comment>
<name>A0A1D3TNJ6_9FIRM</name>
<comment type="function">
    <text evidence="6">Involved in transcription antitermination. Required for transcription of ribosomal RNA (rRNA) genes. Binds specifically to the boxA antiterminator sequence of the ribosomal RNA (rrn) operons.</text>
</comment>
<dbReference type="SUPFAM" id="SSF48013">
    <property type="entry name" value="NusB-like"/>
    <property type="match status" value="1"/>
</dbReference>
<dbReference type="HAMAP" id="MF_00073">
    <property type="entry name" value="NusB"/>
    <property type="match status" value="1"/>
</dbReference>
<keyword evidence="4 6" id="KW-0805">Transcription regulation</keyword>
<dbReference type="RefSeq" id="WP_091228670.1">
    <property type="nucleotide sequence ID" value="NZ_FMKA01000001.1"/>
</dbReference>
<dbReference type="OrthoDB" id="9811381at2"/>
<evidence type="ECO:0000256" key="6">
    <source>
        <dbReference type="HAMAP-Rule" id="MF_00073"/>
    </source>
</evidence>
<reference evidence="8 9" key="1">
    <citation type="submission" date="2016-09" db="EMBL/GenBank/DDBJ databases">
        <authorList>
            <person name="Capua I."/>
            <person name="De Benedictis P."/>
            <person name="Joannis T."/>
            <person name="Lombin L.H."/>
            <person name="Cattoli G."/>
        </authorList>
    </citation>
    <scope>NUCLEOTIDE SEQUENCE [LARGE SCALE GENOMIC DNA]</scope>
    <source>
        <strain evidence="8 9">GluBS11</strain>
    </source>
</reference>
<evidence type="ECO:0000259" key="7">
    <source>
        <dbReference type="Pfam" id="PF01029"/>
    </source>
</evidence>
<proteinExistence type="inferred from homology"/>
<feature type="domain" description="NusB/RsmB/TIM44" evidence="7">
    <location>
        <begin position="5"/>
        <end position="130"/>
    </location>
</feature>
<evidence type="ECO:0000313" key="9">
    <source>
        <dbReference type="Proteomes" id="UP000199315"/>
    </source>
</evidence>
<keyword evidence="3 6" id="KW-0694">RNA-binding</keyword>
<keyword evidence="5 6" id="KW-0804">Transcription</keyword>
<evidence type="ECO:0000256" key="5">
    <source>
        <dbReference type="ARBA" id="ARBA00023163"/>
    </source>
</evidence>
<evidence type="ECO:0000256" key="4">
    <source>
        <dbReference type="ARBA" id="ARBA00023015"/>
    </source>
</evidence>
<dbReference type="InterPro" id="IPR006027">
    <property type="entry name" value="NusB_RsmB_TIM44"/>
</dbReference>
<dbReference type="InterPro" id="IPR035926">
    <property type="entry name" value="NusB-like_sf"/>
</dbReference>
<evidence type="ECO:0000256" key="3">
    <source>
        <dbReference type="ARBA" id="ARBA00022884"/>
    </source>
</evidence>
<dbReference type="PANTHER" id="PTHR11078">
    <property type="entry name" value="N UTILIZATION SUBSTANCE PROTEIN B-RELATED"/>
    <property type="match status" value="1"/>
</dbReference>
<dbReference type="EMBL" id="FMKA01000001">
    <property type="protein sequence ID" value="SCP94891.1"/>
    <property type="molecule type" value="Genomic_DNA"/>
</dbReference>
<dbReference type="Proteomes" id="UP000199315">
    <property type="component" value="Unassembled WGS sequence"/>
</dbReference>